<feature type="compositionally biased region" description="Polar residues" evidence="2">
    <location>
        <begin position="72"/>
        <end position="98"/>
    </location>
</feature>
<keyword evidence="6" id="KW-1185">Reference proteome</keyword>
<keyword evidence="3" id="KW-0812">Transmembrane</keyword>
<feature type="transmembrane region" description="Helical" evidence="3">
    <location>
        <begin position="208"/>
        <end position="232"/>
    </location>
</feature>
<keyword evidence="3" id="KW-1133">Transmembrane helix</keyword>
<feature type="region of interest" description="Disordered" evidence="2">
    <location>
        <begin position="1"/>
        <end position="202"/>
    </location>
</feature>
<feature type="compositionally biased region" description="Polar residues" evidence="2">
    <location>
        <begin position="32"/>
        <end position="49"/>
    </location>
</feature>
<evidence type="ECO:0000259" key="4">
    <source>
        <dbReference type="Pfam" id="PF03816"/>
    </source>
</evidence>
<reference evidence="5" key="1">
    <citation type="journal article" date="2020" name="Appl. Environ. Microbiol.">
        <title>Medium-Chain Fatty Acid Synthesis by 'Candidatus Weimeria bifida' gen. nov., sp. nov., and 'Candidatus Pseudoramibacter fermentans' sp. nov.</title>
        <authorList>
            <person name="Scarborough M.J."/>
            <person name="Myers K.S."/>
            <person name="Donohue T.J."/>
            <person name="Noguera D.R."/>
        </authorList>
    </citation>
    <scope>NUCLEOTIDE SEQUENCE</scope>
    <source>
        <strain evidence="5">EUB1.1</strain>
    </source>
</reference>
<dbReference type="PANTHER" id="PTHR33392:SF6">
    <property type="entry name" value="POLYISOPRENYL-TEICHOIC ACID--PEPTIDOGLYCAN TEICHOIC ACID TRANSFERASE TAGU"/>
    <property type="match status" value="1"/>
</dbReference>
<comment type="caution">
    <text evidence="5">The sequence shown here is derived from an EMBL/GenBank/DDBJ whole genome shotgun (WGS) entry which is preliminary data.</text>
</comment>
<dbReference type="PANTHER" id="PTHR33392">
    <property type="entry name" value="POLYISOPRENYL-TEICHOIC ACID--PEPTIDOGLYCAN TEICHOIC ACID TRANSFERASE TAGU"/>
    <property type="match status" value="1"/>
</dbReference>
<sequence length="533" mass="59364">MNHRSKQRRPLTESERAELARQRRLAERSGANRANRSAQRSSTVHRTAQSARPSSRAARPVRNLSSKPPKRPSTSQAQRRPASRTAQPQKRRTASAQGVSRPPQKRTTRTAASPGSARRTSGQPQRRQPRNEGQRIVHRTTGRIQRPDASGQSRQPIRRRTSGTNRRPSDGSQRHRVRPTGQIPRRSTGRRTGSPAAPAAHKKSRKKLWISLIAIVAALIAAAYVVLIWPVFVTVSPSRGISLKAASEASGKRIMNVAVFGIDSRSDVAGARSDSIMIVTSDNKHKKIKATSLMRDTYVQIPGHNYGKLNAAYAYGGPSLALKTINTNFDTAITDYITINFDCTIKVVNAVGGVDVDLSSDEVSVLNDYVDNINRTNNKNAKHVTGSGTKHLNGVQALAYSRIRYVGNGDFGRTQRQRTVMQKVLNKAKKMSLSKQYRLYKTVKPYIKTNMSNAKIFKFLFNLALVRNATLQQQQIPDANQLSLGYLQGQSYVFPTSLSENVQTLHQFIYEHDYTPSSRTQDISDHIDTVWQQ</sequence>
<feature type="compositionally biased region" description="Basic and acidic residues" evidence="2">
    <location>
        <begin position="10"/>
        <end position="27"/>
    </location>
</feature>
<keyword evidence="3" id="KW-0472">Membrane</keyword>
<evidence type="ECO:0000256" key="3">
    <source>
        <dbReference type="SAM" id="Phobius"/>
    </source>
</evidence>
<name>A0A6L5GQW0_9FIRM</name>
<proteinExistence type="inferred from homology"/>
<evidence type="ECO:0000256" key="1">
    <source>
        <dbReference type="ARBA" id="ARBA00006068"/>
    </source>
</evidence>
<dbReference type="Pfam" id="PF03816">
    <property type="entry name" value="LytR_cpsA_psr"/>
    <property type="match status" value="1"/>
</dbReference>
<evidence type="ECO:0000256" key="2">
    <source>
        <dbReference type="SAM" id="MobiDB-lite"/>
    </source>
</evidence>
<protein>
    <submittedName>
        <fullName evidence="5">LytR family transcriptional regulator</fullName>
    </submittedName>
</protein>
<accession>A0A6L5GQW0</accession>
<feature type="compositionally biased region" description="Low complexity" evidence="2">
    <location>
        <begin position="50"/>
        <end position="60"/>
    </location>
</feature>
<comment type="similarity">
    <text evidence="1">Belongs to the LytR/CpsA/Psr (LCP) family.</text>
</comment>
<evidence type="ECO:0000313" key="6">
    <source>
        <dbReference type="Proteomes" id="UP000473648"/>
    </source>
</evidence>
<dbReference type="AlphaFoldDB" id="A0A6L5GQW0"/>
<dbReference type="EMBL" id="VOGB01000004">
    <property type="protein sequence ID" value="MQM72513.1"/>
    <property type="molecule type" value="Genomic_DNA"/>
</dbReference>
<dbReference type="InterPro" id="IPR050922">
    <property type="entry name" value="LytR/CpsA/Psr_CW_biosynth"/>
</dbReference>
<feature type="domain" description="Cell envelope-related transcriptional attenuator" evidence="4">
    <location>
        <begin position="272"/>
        <end position="429"/>
    </location>
</feature>
<dbReference type="InterPro" id="IPR004474">
    <property type="entry name" value="LytR_CpsA_psr"/>
</dbReference>
<dbReference type="NCBIfam" id="TIGR00350">
    <property type="entry name" value="lytR_cpsA_psr"/>
    <property type="match status" value="1"/>
</dbReference>
<evidence type="ECO:0000313" key="5">
    <source>
        <dbReference type="EMBL" id="MQM72513.1"/>
    </source>
</evidence>
<dbReference type="Proteomes" id="UP000473648">
    <property type="component" value="Unassembled WGS sequence"/>
</dbReference>
<dbReference type="Gene3D" id="3.40.630.190">
    <property type="entry name" value="LCP protein"/>
    <property type="match status" value="1"/>
</dbReference>
<organism evidence="5 6">
    <name type="scientific">Candidatus Pseudoramibacter fermentans</name>
    <dbReference type="NCBI Taxonomy" id="2594427"/>
    <lineage>
        <taxon>Bacteria</taxon>
        <taxon>Bacillati</taxon>
        <taxon>Bacillota</taxon>
        <taxon>Clostridia</taxon>
        <taxon>Eubacteriales</taxon>
        <taxon>Eubacteriaceae</taxon>
        <taxon>Pseudoramibacter</taxon>
    </lineage>
</organism>
<feature type="compositionally biased region" description="Polar residues" evidence="2">
    <location>
        <begin position="109"/>
        <end position="126"/>
    </location>
</feature>
<gene>
    <name evidence="5" type="ORF">FRC53_03615</name>
</gene>